<feature type="compositionally biased region" description="Basic residues" evidence="1">
    <location>
        <begin position="552"/>
        <end position="563"/>
    </location>
</feature>
<evidence type="ECO:0000256" key="1">
    <source>
        <dbReference type="SAM" id="MobiDB-lite"/>
    </source>
</evidence>
<organism evidence="3 4">
    <name type="scientific">Litorihabitans aurantiacus</name>
    <dbReference type="NCBI Taxonomy" id="1930061"/>
    <lineage>
        <taxon>Bacteria</taxon>
        <taxon>Bacillati</taxon>
        <taxon>Actinomycetota</taxon>
        <taxon>Actinomycetes</taxon>
        <taxon>Micrococcales</taxon>
        <taxon>Beutenbergiaceae</taxon>
        <taxon>Litorihabitans</taxon>
    </lineage>
</organism>
<name>A0AA37ULS6_9MICO</name>
<dbReference type="InterPro" id="IPR007621">
    <property type="entry name" value="TPM_dom"/>
</dbReference>
<sequence>MFPRASIAWPRAGISPPPTSLRPDRSARQDRGHDCRRHRPRPARPRRPRTLRSPRAPRAPRAPRPRALAALGATAAVALLTLGPLAAPAAADAPLRLGSPVTDLTSGSVVGSISGAESAIRQLASDGDYQLWAVYVDSFDGADGVAWADETADLSGLGDDHLLLAVAVEDREFGLSATDTVGDSTYNRAFDAAEGALRDAADGDGDWAQATIDTADALRGSSGGIRTPLLIGGVIAVGTVVGFGVYRSTRRDRGAGQAQGAAGEPTKDLVARCGPALVEIDDDVREFEQDLGFAQAQFGDEATRQFAAALTQAKGAVGQAFALRKQLDDIPEGDDAARRATATQILQLCHAVQTDLSSRAQAFDALRQEQANAPQALEDLGRRVDELRGRVEPARATLANLAVQYPPTALASVSANPDHASQLLEGAYGSLVTGRQHVEQGELASAVAQAHVARDALTQATALLAGVENAQRDLAEASARLQQASASLSSDVADADRLAPGDPALAPSPQPHAPLSSRPARPPSPAATRSARWPAWPTPRPRSTPRSPRAASRPRSRSGRRPRSVSARPASRARSARRTSTWTRGAAPSGPRRARGWPRRSGCSASRARRRRATRSAPSPRCSRPRRWRARPASWRSPTSRSGSRVRAATEAATGVATAPTAGWTWARSSSAGCWATAARDGARGAAARRGAHRGAAAVARPGAGAARRAAAPAAAARGARARADDARADDARADDARAEAGVAPAEAVPAVAASSRVA</sequence>
<reference evidence="3" key="2">
    <citation type="submission" date="2023-02" db="EMBL/GenBank/DDBJ databases">
        <authorList>
            <person name="Sun Q."/>
            <person name="Mori K."/>
        </authorList>
    </citation>
    <scope>NUCLEOTIDE SEQUENCE</scope>
    <source>
        <strain evidence="3">NBRC 112290</strain>
    </source>
</reference>
<feature type="region of interest" description="Disordered" evidence="1">
    <location>
        <begin position="1"/>
        <end position="64"/>
    </location>
</feature>
<dbReference type="Pfam" id="PF04536">
    <property type="entry name" value="TPM_phosphatase"/>
    <property type="match status" value="1"/>
</dbReference>
<feature type="compositionally biased region" description="Low complexity" evidence="1">
    <location>
        <begin position="564"/>
        <end position="591"/>
    </location>
</feature>
<gene>
    <name evidence="3" type="ORF">GCM10025875_03560</name>
</gene>
<keyword evidence="4" id="KW-1185">Reference proteome</keyword>
<dbReference type="Proteomes" id="UP001157161">
    <property type="component" value="Unassembled WGS sequence"/>
</dbReference>
<feature type="compositionally biased region" description="Basic and acidic residues" evidence="1">
    <location>
        <begin position="722"/>
        <end position="739"/>
    </location>
</feature>
<accession>A0AA37ULS6</accession>
<evidence type="ECO:0000259" key="2">
    <source>
        <dbReference type="Pfam" id="PF04536"/>
    </source>
</evidence>
<feature type="compositionally biased region" description="Low complexity" evidence="1">
    <location>
        <begin position="699"/>
        <end position="719"/>
    </location>
</feature>
<feature type="compositionally biased region" description="Low complexity" evidence="1">
    <location>
        <begin position="740"/>
        <end position="759"/>
    </location>
</feature>
<protein>
    <recommendedName>
        <fullName evidence="2">TPM domain-containing protein</fullName>
    </recommendedName>
</protein>
<feature type="region of interest" description="Disordered" evidence="1">
    <location>
        <begin position="491"/>
        <end position="655"/>
    </location>
</feature>
<feature type="domain" description="TPM" evidence="2">
    <location>
        <begin position="117"/>
        <end position="218"/>
    </location>
</feature>
<dbReference type="AlphaFoldDB" id="A0AA37ULS6"/>
<evidence type="ECO:0000313" key="4">
    <source>
        <dbReference type="Proteomes" id="UP001157161"/>
    </source>
</evidence>
<dbReference type="RefSeq" id="WP_284248977.1">
    <property type="nucleotide sequence ID" value="NZ_BSUM01000001.1"/>
</dbReference>
<feature type="compositionally biased region" description="Basic residues" evidence="1">
    <location>
        <begin position="34"/>
        <end position="52"/>
    </location>
</feature>
<dbReference type="EMBL" id="BSUM01000001">
    <property type="protein sequence ID" value="GMA30364.1"/>
    <property type="molecule type" value="Genomic_DNA"/>
</dbReference>
<feature type="compositionally biased region" description="Basic and acidic residues" evidence="1">
    <location>
        <begin position="22"/>
        <end position="33"/>
    </location>
</feature>
<feature type="compositionally biased region" description="Low complexity" evidence="1">
    <location>
        <begin position="526"/>
        <end position="535"/>
    </location>
</feature>
<reference evidence="3" key="1">
    <citation type="journal article" date="2014" name="Int. J. Syst. Evol. Microbiol.">
        <title>Complete genome sequence of Corynebacterium casei LMG S-19264T (=DSM 44701T), isolated from a smear-ripened cheese.</title>
        <authorList>
            <consortium name="US DOE Joint Genome Institute (JGI-PGF)"/>
            <person name="Walter F."/>
            <person name="Albersmeier A."/>
            <person name="Kalinowski J."/>
            <person name="Ruckert C."/>
        </authorList>
    </citation>
    <scope>NUCLEOTIDE SEQUENCE</scope>
    <source>
        <strain evidence="3">NBRC 112290</strain>
    </source>
</reference>
<dbReference type="Gene3D" id="3.10.310.50">
    <property type="match status" value="1"/>
</dbReference>
<feature type="region of interest" description="Disordered" evidence="1">
    <location>
        <begin position="699"/>
        <end position="759"/>
    </location>
</feature>
<proteinExistence type="predicted"/>
<comment type="caution">
    <text evidence="3">The sequence shown here is derived from an EMBL/GenBank/DDBJ whole genome shotgun (WGS) entry which is preliminary data.</text>
</comment>
<evidence type="ECO:0000313" key="3">
    <source>
        <dbReference type="EMBL" id="GMA30364.1"/>
    </source>
</evidence>